<proteinExistence type="predicted"/>
<dbReference type="RefSeq" id="XP_046014797.1">
    <property type="nucleotide sequence ID" value="XM_046163421.1"/>
</dbReference>
<accession>A0A9P8YAX9</accession>
<feature type="compositionally biased region" description="Low complexity" evidence="1">
    <location>
        <begin position="156"/>
        <end position="165"/>
    </location>
</feature>
<reference evidence="2" key="1">
    <citation type="journal article" date="2021" name="Nat. Commun.">
        <title>Genetic determinants of endophytism in the Arabidopsis root mycobiome.</title>
        <authorList>
            <person name="Mesny F."/>
            <person name="Miyauchi S."/>
            <person name="Thiergart T."/>
            <person name="Pickel B."/>
            <person name="Atanasova L."/>
            <person name="Karlsson M."/>
            <person name="Huettel B."/>
            <person name="Barry K.W."/>
            <person name="Haridas S."/>
            <person name="Chen C."/>
            <person name="Bauer D."/>
            <person name="Andreopoulos W."/>
            <person name="Pangilinan J."/>
            <person name="LaButti K."/>
            <person name="Riley R."/>
            <person name="Lipzen A."/>
            <person name="Clum A."/>
            <person name="Drula E."/>
            <person name="Henrissat B."/>
            <person name="Kohler A."/>
            <person name="Grigoriev I.V."/>
            <person name="Martin F.M."/>
            <person name="Hacquard S."/>
        </authorList>
    </citation>
    <scope>NUCLEOTIDE SEQUENCE</scope>
    <source>
        <strain evidence="2">MPI-CAGE-CH-0230</strain>
    </source>
</reference>
<dbReference type="OrthoDB" id="5222846at2759"/>
<name>A0A9P8YAX9_9PEZI</name>
<gene>
    <name evidence="2" type="ORF">B0I36DRAFT_83320</name>
</gene>
<feature type="region of interest" description="Disordered" evidence="1">
    <location>
        <begin position="135"/>
        <end position="184"/>
    </location>
</feature>
<evidence type="ECO:0000313" key="3">
    <source>
        <dbReference type="Proteomes" id="UP000756346"/>
    </source>
</evidence>
<comment type="caution">
    <text evidence="2">The sequence shown here is derived from an EMBL/GenBank/DDBJ whole genome shotgun (WGS) entry which is preliminary data.</text>
</comment>
<dbReference type="EMBL" id="JAGTJQ010000003">
    <property type="protein sequence ID" value="KAH7034704.1"/>
    <property type="molecule type" value="Genomic_DNA"/>
</dbReference>
<protein>
    <submittedName>
        <fullName evidence="2">Uncharacterized protein</fullName>
    </submittedName>
</protein>
<dbReference type="AlphaFoldDB" id="A0A9P8YAX9"/>
<sequence length="302" mass="32346">MKRPSLYSDVMMAGQRQAVQSGKNDRGSAGHAARHATGQDTNASNNGRRRSSGVDGGDKYLTHTAILSAECQKRRFNPQFTEWSTNGQYYCSINLNGVVLNGNRAYSTANDAKQALAKLAVSEVKKQPCPSPAARAAAKAARAERIAHESAQIGNRSASSSQGQQRAKDSASAVHRGSTMENGPKGWLPAVQSSQAGQDGTINHNTCQTPAPASALSPDILSNPIASRAFLEGLALGARLYESAQRLKAENILIRPSLGMPAAEPASASGRGWNHERERSPMAEGSRRIRERSPLRNQHREP</sequence>
<feature type="compositionally biased region" description="Basic and acidic residues" evidence="1">
    <location>
        <begin position="273"/>
        <end position="302"/>
    </location>
</feature>
<keyword evidence="3" id="KW-1185">Reference proteome</keyword>
<organism evidence="2 3">
    <name type="scientific">Microdochium trichocladiopsis</name>
    <dbReference type="NCBI Taxonomy" id="1682393"/>
    <lineage>
        <taxon>Eukaryota</taxon>
        <taxon>Fungi</taxon>
        <taxon>Dikarya</taxon>
        <taxon>Ascomycota</taxon>
        <taxon>Pezizomycotina</taxon>
        <taxon>Sordariomycetes</taxon>
        <taxon>Xylariomycetidae</taxon>
        <taxon>Xylariales</taxon>
        <taxon>Microdochiaceae</taxon>
        <taxon>Microdochium</taxon>
    </lineage>
</organism>
<evidence type="ECO:0000256" key="1">
    <source>
        <dbReference type="SAM" id="MobiDB-lite"/>
    </source>
</evidence>
<feature type="region of interest" description="Disordered" evidence="1">
    <location>
        <begin position="1"/>
        <end position="58"/>
    </location>
</feature>
<dbReference type="GeneID" id="70192967"/>
<dbReference type="Proteomes" id="UP000756346">
    <property type="component" value="Unassembled WGS sequence"/>
</dbReference>
<evidence type="ECO:0000313" key="2">
    <source>
        <dbReference type="EMBL" id="KAH7034704.1"/>
    </source>
</evidence>
<feature type="region of interest" description="Disordered" evidence="1">
    <location>
        <begin position="258"/>
        <end position="302"/>
    </location>
</feature>